<protein>
    <submittedName>
        <fullName evidence="1">Putative addiction module component, TIGR02574 family</fullName>
    </submittedName>
</protein>
<evidence type="ECO:0000313" key="2">
    <source>
        <dbReference type="EMBL" id="VFJ97575.1"/>
    </source>
</evidence>
<evidence type="ECO:0000313" key="1">
    <source>
        <dbReference type="EMBL" id="VFJ96958.1"/>
    </source>
</evidence>
<dbReference type="EMBL" id="CAADFI010000114">
    <property type="protein sequence ID" value="VFJ97575.1"/>
    <property type="molecule type" value="Genomic_DNA"/>
</dbReference>
<accession>A0A450UWP2</accession>
<dbReference type="AlphaFoldDB" id="A0A450UWP2"/>
<dbReference type="EMBL" id="CAADFG010000113">
    <property type="protein sequence ID" value="VFJ96958.1"/>
    <property type="molecule type" value="Genomic_DNA"/>
</dbReference>
<dbReference type="NCBIfam" id="TIGR02574">
    <property type="entry name" value="stabl_TIGR02574"/>
    <property type="match status" value="1"/>
</dbReference>
<reference evidence="1" key="1">
    <citation type="submission" date="2019-02" db="EMBL/GenBank/DDBJ databases">
        <authorList>
            <person name="Gruber-Vodicka R. H."/>
            <person name="Seah K. B. B."/>
        </authorList>
    </citation>
    <scope>NUCLEOTIDE SEQUENCE</scope>
    <source>
        <strain evidence="3">BECK_SA2B12</strain>
        <strain evidence="1">BECK_SA2B15</strain>
        <strain evidence="2">BECK_SA2B20</strain>
    </source>
</reference>
<organism evidence="1">
    <name type="scientific">Candidatus Kentrum eta</name>
    <dbReference type="NCBI Taxonomy" id="2126337"/>
    <lineage>
        <taxon>Bacteria</taxon>
        <taxon>Pseudomonadati</taxon>
        <taxon>Pseudomonadota</taxon>
        <taxon>Gammaproteobacteria</taxon>
        <taxon>Candidatus Kentrum</taxon>
    </lineage>
</organism>
<dbReference type="InterPro" id="IPR013406">
    <property type="entry name" value="CHP02574_addiction_mod"/>
</dbReference>
<evidence type="ECO:0000313" key="3">
    <source>
        <dbReference type="EMBL" id="VFK03004.1"/>
    </source>
</evidence>
<dbReference type="Pfam" id="PF09720">
    <property type="entry name" value="Unstab_antitox"/>
    <property type="match status" value="1"/>
</dbReference>
<proteinExistence type="predicted"/>
<name>A0A450UWP2_9GAMM</name>
<gene>
    <name evidence="1" type="ORF">BECKH772A_GA0070896_101136</name>
    <name evidence="2" type="ORF">BECKH772B_GA0070898_1011413</name>
    <name evidence="3" type="ORF">BECKH772C_GA0070978_101116</name>
</gene>
<sequence length="95" mass="10643">MTINPIDFPTIDSPITKRSMSDFSISDLPIPARIRLVEDIWDSIATDIAADSASLQMTDAQRTELDRRLEAYASDGVKGRPADEAIEDIRSRLHR</sequence>
<dbReference type="EMBL" id="CAADFJ010000111">
    <property type="protein sequence ID" value="VFK03004.1"/>
    <property type="molecule type" value="Genomic_DNA"/>
</dbReference>